<keyword evidence="1 4" id="KW-0396">Initiation factor</keyword>
<dbReference type="AlphaFoldDB" id="A0A4U5UBT6"/>
<dbReference type="STRING" id="240159.A0A4U5UBT6"/>
<keyword evidence="5" id="KW-1185">Reference proteome</keyword>
<dbReference type="GO" id="GO:0003743">
    <property type="term" value="F:translation initiation factor activity"/>
    <property type="evidence" value="ECO:0007669"/>
    <property type="project" value="UniProtKB-KW"/>
</dbReference>
<dbReference type="Gene3D" id="3.75.10.10">
    <property type="entry name" value="L-arginine/glycine Amidinotransferase, Chain A"/>
    <property type="match status" value="1"/>
</dbReference>
<evidence type="ECO:0000256" key="1">
    <source>
        <dbReference type="ARBA" id="ARBA00022540"/>
    </source>
</evidence>
<proteinExistence type="predicted"/>
<dbReference type="SMART" id="SM00654">
    <property type="entry name" value="eIF6"/>
    <property type="match status" value="1"/>
</dbReference>
<feature type="compositionally biased region" description="Acidic residues" evidence="3">
    <location>
        <begin position="218"/>
        <end position="227"/>
    </location>
</feature>
<sequence>MGTARHDDAETEEILADTLKVEVFRQTVAEQVLVGSYCAFSNQGGLVHPKTSIEDQDELSSLLQVPLVAGTVNRGSEVIGGDGGQRLVCVLRPGHYEHRAVRHRERLQTQRRRTAVRHRHEHEGLADRQLIQIHIHAQNTTTNTDCHAVRQKDGAVMSRPDHAMLDEGFLSVVTIDRFISPHDVPAVNAVIRKRKRTAQEGPTRAALRVSDVTRSKEEEEMMPESPDEEPHLTPSFSKTSSSASRHVRHQTCFSEKSSLKVTDCMTDNMSVT</sequence>
<dbReference type="InterPro" id="IPR002769">
    <property type="entry name" value="eIF6"/>
</dbReference>
<evidence type="ECO:0000256" key="2">
    <source>
        <dbReference type="ARBA" id="ARBA00022917"/>
    </source>
</evidence>
<dbReference type="EMBL" id="CM014082">
    <property type="protein sequence ID" value="TKS71893.1"/>
    <property type="molecule type" value="Genomic_DNA"/>
</dbReference>
<evidence type="ECO:0000256" key="3">
    <source>
        <dbReference type="SAM" id="MobiDB-lite"/>
    </source>
</evidence>
<dbReference type="GO" id="GO:0042256">
    <property type="term" value="P:cytosolic ribosome assembly"/>
    <property type="evidence" value="ECO:0007669"/>
    <property type="project" value="InterPro"/>
</dbReference>
<dbReference type="Pfam" id="PF01912">
    <property type="entry name" value="eIF-6"/>
    <property type="match status" value="1"/>
</dbReference>
<dbReference type="SUPFAM" id="SSF55909">
    <property type="entry name" value="Pentein"/>
    <property type="match status" value="1"/>
</dbReference>
<keyword evidence="2" id="KW-0648">Protein biosynthesis</keyword>
<dbReference type="GO" id="GO:0043022">
    <property type="term" value="F:ribosome binding"/>
    <property type="evidence" value="ECO:0007669"/>
    <property type="project" value="InterPro"/>
</dbReference>
<feature type="compositionally biased region" description="Low complexity" evidence="3">
    <location>
        <begin position="235"/>
        <end position="244"/>
    </location>
</feature>
<accession>A0A4U5UBT6</accession>
<name>A0A4U5UBT6_COLLU</name>
<dbReference type="Proteomes" id="UP000298787">
    <property type="component" value="Chromosome 5"/>
</dbReference>
<feature type="region of interest" description="Disordered" evidence="3">
    <location>
        <begin position="195"/>
        <end position="254"/>
    </location>
</feature>
<gene>
    <name evidence="4" type="ORF">D9C73_004655</name>
</gene>
<reference evidence="4 5" key="1">
    <citation type="submission" date="2019-01" db="EMBL/GenBank/DDBJ databases">
        <title>Genome Assembly of Collichthys lucidus.</title>
        <authorList>
            <person name="Cai M."/>
            <person name="Xiao S."/>
        </authorList>
    </citation>
    <scope>NUCLEOTIDE SEQUENCE [LARGE SCALE GENOMIC DNA]</scope>
    <source>
        <strain evidence="4">JT15FE1705JMU</strain>
        <tissue evidence="4">Muscle</tissue>
    </source>
</reference>
<organism evidence="4 5">
    <name type="scientific">Collichthys lucidus</name>
    <name type="common">Big head croaker</name>
    <name type="synonym">Sciaena lucida</name>
    <dbReference type="NCBI Taxonomy" id="240159"/>
    <lineage>
        <taxon>Eukaryota</taxon>
        <taxon>Metazoa</taxon>
        <taxon>Chordata</taxon>
        <taxon>Craniata</taxon>
        <taxon>Vertebrata</taxon>
        <taxon>Euteleostomi</taxon>
        <taxon>Actinopterygii</taxon>
        <taxon>Neopterygii</taxon>
        <taxon>Teleostei</taxon>
        <taxon>Neoteleostei</taxon>
        <taxon>Acanthomorphata</taxon>
        <taxon>Eupercaria</taxon>
        <taxon>Sciaenidae</taxon>
        <taxon>Collichthys</taxon>
    </lineage>
</organism>
<evidence type="ECO:0000313" key="5">
    <source>
        <dbReference type="Proteomes" id="UP000298787"/>
    </source>
</evidence>
<evidence type="ECO:0000313" key="4">
    <source>
        <dbReference type="EMBL" id="TKS71893.1"/>
    </source>
</evidence>
<dbReference type="PANTHER" id="PTHR10784">
    <property type="entry name" value="TRANSLATION INITIATION FACTOR 6"/>
    <property type="match status" value="1"/>
</dbReference>
<protein>
    <submittedName>
        <fullName evidence="4">Eukaryotic translation initiation factor 6</fullName>
    </submittedName>
</protein>